<dbReference type="PROSITE" id="PS50048">
    <property type="entry name" value="ZN2_CY6_FUNGAL_2"/>
    <property type="match status" value="1"/>
</dbReference>
<dbReference type="GO" id="GO:0005634">
    <property type="term" value="C:nucleus"/>
    <property type="evidence" value="ECO:0007669"/>
    <property type="project" value="TreeGrafter"/>
</dbReference>
<protein>
    <recommendedName>
        <fullName evidence="3">Zn(2)-C6 fungal-type domain-containing protein</fullName>
    </recommendedName>
</protein>
<feature type="compositionally biased region" description="Basic and acidic residues" evidence="2">
    <location>
        <begin position="78"/>
        <end position="90"/>
    </location>
</feature>
<dbReference type="Proteomes" id="UP000748025">
    <property type="component" value="Unassembled WGS sequence"/>
</dbReference>
<sequence>MSTPRNRFHDGCWTCKAKRFQCDRTRPHCLMCTQKGFKCEGYEMRLKWGTGIASRGRFAGASQPVETAIPPRPKGRHRDLLREERRREAAARASSDGGRPVTSSGSESSTPPSYSGSAVAAVAAAMSAQQVNDHAEQEPQVTVQQAANPHPRPRAESVIIPPWILRQGNDEVELFQDFISYGIYTLASTSVNDEDNILTKNLPVVCEQSNALCAICITLQASLSGRPQAFKYYDMALVSFRAELGDCQMPLNDGTFTAGLMLCTMGLRGGTFWTIHLHGLYNVLFTQGLQEPLKNQRPYRGHLIEVLGYLDLPGFVVGRLKPSIGVWRRFCREPGYLCRPPQIDSVEFVSGLPRSLLDLLSAIDGTEISEDDLWDWPGAPGSLTQCHLWEAYRLAGIISLRHPRLYMPIQHSDLLSSSPSPSADGSSPASAVSSGSRKAMPASTDVVVTRIISHIDAIVCAYVAPDAVRDSLLFNAIDYPLFLAGIEADIMNARPELKAAIKKCFAVRQEAFKYPSRSTVLLDILEAWWTCDREDRSIHDVAKSRGLELGLL</sequence>
<proteinExistence type="predicted"/>
<gene>
    <name evidence="4" type="ORF">E4U43_002504</name>
</gene>
<dbReference type="Gene3D" id="4.10.240.10">
    <property type="entry name" value="Zn(2)-C6 fungal-type DNA-binding domain"/>
    <property type="match status" value="1"/>
</dbReference>
<dbReference type="GO" id="GO:0045944">
    <property type="term" value="P:positive regulation of transcription by RNA polymerase II"/>
    <property type="evidence" value="ECO:0007669"/>
    <property type="project" value="TreeGrafter"/>
</dbReference>
<keyword evidence="1" id="KW-0539">Nucleus</keyword>
<comment type="caution">
    <text evidence="4">The sequence shown here is derived from an EMBL/GenBank/DDBJ whole genome shotgun (WGS) entry which is preliminary data.</text>
</comment>
<evidence type="ECO:0000313" key="4">
    <source>
        <dbReference type="EMBL" id="KAG5998076.1"/>
    </source>
</evidence>
<evidence type="ECO:0000259" key="3">
    <source>
        <dbReference type="PROSITE" id="PS50048"/>
    </source>
</evidence>
<accession>A0A9P7N7F7</accession>
<dbReference type="Pfam" id="PF00172">
    <property type="entry name" value="Zn_clus"/>
    <property type="match status" value="1"/>
</dbReference>
<evidence type="ECO:0000256" key="1">
    <source>
        <dbReference type="ARBA" id="ARBA00023242"/>
    </source>
</evidence>
<evidence type="ECO:0000313" key="5">
    <source>
        <dbReference type="Proteomes" id="UP000748025"/>
    </source>
</evidence>
<feature type="domain" description="Zn(2)-C6 fungal-type" evidence="3">
    <location>
        <begin position="11"/>
        <end position="39"/>
    </location>
</feature>
<dbReference type="GO" id="GO:0008270">
    <property type="term" value="F:zinc ion binding"/>
    <property type="evidence" value="ECO:0007669"/>
    <property type="project" value="InterPro"/>
</dbReference>
<dbReference type="AlphaFoldDB" id="A0A9P7N7F7"/>
<dbReference type="CDD" id="cd00067">
    <property type="entry name" value="GAL4"/>
    <property type="match status" value="1"/>
</dbReference>
<dbReference type="SMART" id="SM00066">
    <property type="entry name" value="GAL4"/>
    <property type="match status" value="1"/>
</dbReference>
<dbReference type="InterPro" id="IPR001138">
    <property type="entry name" value="Zn2Cys6_DnaBD"/>
</dbReference>
<feature type="compositionally biased region" description="Low complexity" evidence="2">
    <location>
        <begin position="91"/>
        <end position="131"/>
    </location>
</feature>
<organism evidence="4 5">
    <name type="scientific">Claviceps pusilla</name>
    <dbReference type="NCBI Taxonomy" id="123648"/>
    <lineage>
        <taxon>Eukaryota</taxon>
        <taxon>Fungi</taxon>
        <taxon>Dikarya</taxon>
        <taxon>Ascomycota</taxon>
        <taxon>Pezizomycotina</taxon>
        <taxon>Sordariomycetes</taxon>
        <taxon>Hypocreomycetidae</taxon>
        <taxon>Hypocreales</taxon>
        <taxon>Clavicipitaceae</taxon>
        <taxon>Claviceps</taxon>
    </lineage>
</organism>
<dbReference type="GO" id="GO:0000981">
    <property type="term" value="F:DNA-binding transcription factor activity, RNA polymerase II-specific"/>
    <property type="evidence" value="ECO:0007669"/>
    <property type="project" value="InterPro"/>
</dbReference>
<evidence type="ECO:0000256" key="2">
    <source>
        <dbReference type="SAM" id="MobiDB-lite"/>
    </source>
</evidence>
<feature type="region of interest" description="Disordered" evidence="2">
    <location>
        <begin position="416"/>
        <end position="436"/>
    </location>
</feature>
<dbReference type="GO" id="GO:0000976">
    <property type="term" value="F:transcription cis-regulatory region binding"/>
    <property type="evidence" value="ECO:0007669"/>
    <property type="project" value="TreeGrafter"/>
</dbReference>
<dbReference type="EMBL" id="SRPW01001893">
    <property type="protein sequence ID" value="KAG5998076.1"/>
    <property type="molecule type" value="Genomic_DNA"/>
</dbReference>
<dbReference type="PANTHER" id="PTHR37534">
    <property type="entry name" value="TRANSCRIPTIONAL ACTIVATOR PROTEIN UGA3"/>
    <property type="match status" value="1"/>
</dbReference>
<dbReference type="SUPFAM" id="SSF57701">
    <property type="entry name" value="Zn2/Cys6 DNA-binding domain"/>
    <property type="match status" value="1"/>
</dbReference>
<dbReference type="InterPro" id="IPR036864">
    <property type="entry name" value="Zn2-C6_fun-type_DNA-bd_sf"/>
</dbReference>
<name>A0A9P7N7F7_9HYPO</name>
<reference evidence="4" key="1">
    <citation type="journal article" date="2020" name="bioRxiv">
        <title>Whole genome comparisons of ergot fungi reveals the divergence and evolution of species within the genus Claviceps are the result of varying mechanisms driving genome evolution and host range expansion.</title>
        <authorList>
            <person name="Wyka S.A."/>
            <person name="Mondo S.J."/>
            <person name="Liu M."/>
            <person name="Dettman J."/>
            <person name="Nalam V."/>
            <person name="Broders K.D."/>
        </authorList>
    </citation>
    <scope>NUCLEOTIDE SEQUENCE</scope>
    <source>
        <strain evidence="4">CCC 602</strain>
    </source>
</reference>
<keyword evidence="5" id="KW-1185">Reference proteome</keyword>
<dbReference type="PANTHER" id="PTHR37534:SF44">
    <property type="entry name" value="ZN(II)2CYS6 TRANSCRIPTION FACTOR (EUROFUNG)"/>
    <property type="match status" value="1"/>
</dbReference>
<dbReference type="OrthoDB" id="3251668at2759"/>
<feature type="region of interest" description="Disordered" evidence="2">
    <location>
        <begin position="59"/>
        <end position="154"/>
    </location>
</feature>
<dbReference type="PROSITE" id="PS00463">
    <property type="entry name" value="ZN2_CY6_FUNGAL_1"/>
    <property type="match status" value="1"/>
</dbReference>